<proteinExistence type="predicted"/>
<dbReference type="STRING" id="34506.A0A090L4Q7"/>
<sequence>MRSYNPPFILKRSNISKHEKFPYLRLECFVFSKFIPNYVWYDGEIQLENDGNFLADCCDYGNGKYMCYLLIKRFDKTYNAIYKCIIKNKYGKCYAYFDIKKNDMFYPDIIPGKLIDNYVLNPTMVWKVSMPDCRFRNFQWYWNDKNIYEYGTLFKSLILKYGNTNVIETQLMIQNPRINIFENLIHCLLSDINGKCTTSYTFYSLPPLNNNLSITDDVNIIVKKMKNNKIYVGIIIKYNTTSEPIVKWYNRYGYKYECDENHCITNIQEDENGNYVASLYLNEYTTKTTIIVCKIKNNKVDCLVSIDTVAIEKKIFDLELMNITLNESK</sequence>
<dbReference type="EMBL" id="LN609528">
    <property type="protein sequence ID" value="CEF64682.1"/>
    <property type="molecule type" value="Genomic_DNA"/>
</dbReference>
<accession>A0A090L4Q7</accession>
<dbReference type="InterPro" id="IPR036179">
    <property type="entry name" value="Ig-like_dom_sf"/>
</dbReference>
<protein>
    <submittedName>
        <fullName evidence="1 3">Immunoglobulin-like fold domain-containing protein</fullName>
    </submittedName>
</protein>
<dbReference type="Gene3D" id="2.60.40.10">
    <property type="entry name" value="Immunoglobulins"/>
    <property type="match status" value="1"/>
</dbReference>
<reference evidence="1 2" key="1">
    <citation type="submission" date="2014-09" db="EMBL/GenBank/DDBJ databases">
        <authorList>
            <person name="Martin A.A."/>
        </authorList>
    </citation>
    <scope>NUCLEOTIDE SEQUENCE</scope>
    <source>
        <strain evidence="2">ED321</strain>
        <strain evidence="1">ED321 Heterogonic</strain>
    </source>
</reference>
<evidence type="ECO:0000313" key="3">
    <source>
        <dbReference type="WBParaSite" id="SRAE_1000293500.1"/>
    </source>
</evidence>
<keyword evidence="2" id="KW-1185">Reference proteome</keyword>
<reference evidence="3" key="2">
    <citation type="submission" date="2020-12" db="UniProtKB">
        <authorList>
            <consortium name="WormBaseParasite"/>
        </authorList>
    </citation>
    <scope>IDENTIFICATION</scope>
</reference>
<gene>
    <name evidence="1 3 4" type="ORF">SRAE_1000293500</name>
</gene>
<dbReference type="SUPFAM" id="SSF48726">
    <property type="entry name" value="Immunoglobulin"/>
    <property type="match status" value="1"/>
</dbReference>
<dbReference type="WBParaSite" id="SRAE_1000293500.1">
    <property type="protein sequence ID" value="SRAE_1000293500.1"/>
    <property type="gene ID" value="WBGene00259552"/>
</dbReference>
<name>A0A090L4Q7_STRRB</name>
<dbReference type="Proteomes" id="UP000035682">
    <property type="component" value="Unplaced"/>
</dbReference>
<evidence type="ECO:0000313" key="2">
    <source>
        <dbReference type="Proteomes" id="UP000035682"/>
    </source>
</evidence>
<dbReference type="RefSeq" id="XP_024503883.1">
    <property type="nucleotide sequence ID" value="XM_024650069.1"/>
</dbReference>
<dbReference type="InterPro" id="IPR013783">
    <property type="entry name" value="Ig-like_fold"/>
</dbReference>
<dbReference type="AlphaFoldDB" id="A0A090L4Q7"/>
<dbReference type="GeneID" id="36377047"/>
<dbReference type="WormBase" id="SRAE_1000293500">
    <property type="protein sequence ID" value="SRP09310"/>
    <property type="gene ID" value="WBGene00259552"/>
</dbReference>
<evidence type="ECO:0000313" key="1">
    <source>
        <dbReference type="EMBL" id="CEF64682.1"/>
    </source>
</evidence>
<dbReference type="CTD" id="36377047"/>
<organism evidence="1">
    <name type="scientific">Strongyloides ratti</name>
    <name type="common">Parasitic roundworm</name>
    <dbReference type="NCBI Taxonomy" id="34506"/>
    <lineage>
        <taxon>Eukaryota</taxon>
        <taxon>Metazoa</taxon>
        <taxon>Ecdysozoa</taxon>
        <taxon>Nematoda</taxon>
        <taxon>Chromadorea</taxon>
        <taxon>Rhabditida</taxon>
        <taxon>Tylenchina</taxon>
        <taxon>Panagrolaimomorpha</taxon>
        <taxon>Strongyloidoidea</taxon>
        <taxon>Strongyloididae</taxon>
        <taxon>Strongyloides</taxon>
    </lineage>
</organism>
<evidence type="ECO:0000313" key="4">
    <source>
        <dbReference type="WormBase" id="SRAE_1000293500"/>
    </source>
</evidence>